<organism evidence="5">
    <name type="scientific">Gracilinema caldarium</name>
    <dbReference type="NCBI Taxonomy" id="215591"/>
    <lineage>
        <taxon>Bacteria</taxon>
        <taxon>Pseudomonadati</taxon>
        <taxon>Spirochaetota</taxon>
        <taxon>Spirochaetia</taxon>
        <taxon>Spirochaetales</taxon>
        <taxon>Breznakiellaceae</taxon>
        <taxon>Gracilinema</taxon>
    </lineage>
</organism>
<name>A0A7C3IJZ4_9SPIR</name>
<accession>A0A7C3IJZ4</accession>
<evidence type="ECO:0000259" key="3">
    <source>
        <dbReference type="PROSITE" id="PS50042"/>
    </source>
</evidence>
<dbReference type="PANTHER" id="PTHR45138:SF9">
    <property type="entry name" value="DIGUANYLATE CYCLASE DGCM-RELATED"/>
    <property type="match status" value="1"/>
</dbReference>
<dbReference type="PROSITE" id="PS50887">
    <property type="entry name" value="GGDEF"/>
    <property type="match status" value="1"/>
</dbReference>
<dbReference type="SMART" id="SM00100">
    <property type="entry name" value="cNMP"/>
    <property type="match status" value="1"/>
</dbReference>
<dbReference type="InterPro" id="IPR000595">
    <property type="entry name" value="cNMP-bd_dom"/>
</dbReference>
<dbReference type="AlphaFoldDB" id="A0A7C3IJZ4"/>
<dbReference type="SUPFAM" id="SSF51206">
    <property type="entry name" value="cAMP-binding domain-like"/>
    <property type="match status" value="1"/>
</dbReference>
<proteinExistence type="predicted"/>
<dbReference type="Gene3D" id="2.60.120.10">
    <property type="entry name" value="Jelly Rolls"/>
    <property type="match status" value="1"/>
</dbReference>
<dbReference type="Pfam" id="PF00990">
    <property type="entry name" value="GGDEF"/>
    <property type="match status" value="1"/>
</dbReference>
<evidence type="ECO:0000256" key="2">
    <source>
        <dbReference type="ARBA" id="ARBA00034247"/>
    </source>
</evidence>
<reference evidence="5" key="1">
    <citation type="journal article" date="2020" name="mSystems">
        <title>Genome- and Community-Level Interaction Insights into Carbon Utilization and Element Cycling Functions of Hydrothermarchaeota in Hydrothermal Sediment.</title>
        <authorList>
            <person name="Zhou Z."/>
            <person name="Liu Y."/>
            <person name="Xu W."/>
            <person name="Pan J."/>
            <person name="Luo Z.H."/>
            <person name="Li M."/>
        </authorList>
    </citation>
    <scope>NUCLEOTIDE SEQUENCE [LARGE SCALE GENOMIC DNA]</scope>
    <source>
        <strain evidence="5">SpSt-503</strain>
    </source>
</reference>
<dbReference type="Pfam" id="PF00027">
    <property type="entry name" value="cNMP_binding"/>
    <property type="match status" value="1"/>
</dbReference>
<dbReference type="Gene3D" id="3.30.70.270">
    <property type="match status" value="1"/>
</dbReference>
<comment type="catalytic activity">
    <reaction evidence="2">
        <text>2 GTP = 3',3'-c-di-GMP + 2 diphosphate</text>
        <dbReference type="Rhea" id="RHEA:24898"/>
        <dbReference type="ChEBI" id="CHEBI:33019"/>
        <dbReference type="ChEBI" id="CHEBI:37565"/>
        <dbReference type="ChEBI" id="CHEBI:58805"/>
        <dbReference type="EC" id="2.7.7.65"/>
    </reaction>
</comment>
<dbReference type="InterPro" id="IPR050469">
    <property type="entry name" value="Diguanylate_Cyclase"/>
</dbReference>
<dbReference type="NCBIfam" id="TIGR00254">
    <property type="entry name" value="GGDEF"/>
    <property type="match status" value="1"/>
</dbReference>
<comment type="caution">
    <text evidence="5">The sequence shown here is derived from an EMBL/GenBank/DDBJ whole genome shotgun (WGS) entry which is preliminary data.</text>
</comment>
<dbReference type="InterPro" id="IPR043128">
    <property type="entry name" value="Rev_trsase/Diguanyl_cyclase"/>
</dbReference>
<sequence length="333" mass="37586">MSDCNNQDILKKSSLFSGLLADDEKYILSRVSHFQLRKGAQLFKIGDLAEHFYFIIKGSIRVFRNKSEGGMEDIAIFTAQDLLGEFDFARHARYDAHAVALEDTELICFPALGLTLEDLQREKPDTVSRILLRSLTMISSRLRSTQKLISENTTWVQELRRRAYEDPGTGLWNRAFLEEEIRRELQAPTALLLMKPDRFKILVDSLGHSAGDEAMMGIAGILKSLVRQFGRGWALRLKSNEVGLCLPRCGLESARIMAQKLWSAIAELPPVPARDNFPGFTFSATVVYGVWPDMAEDWDFLVQLQYAYMLEQWQAGGNRVVPFSANTTKGAVS</sequence>
<dbReference type="SUPFAM" id="SSF55073">
    <property type="entry name" value="Nucleotide cyclase"/>
    <property type="match status" value="1"/>
</dbReference>
<dbReference type="SMART" id="SM00267">
    <property type="entry name" value="GGDEF"/>
    <property type="match status" value="1"/>
</dbReference>
<dbReference type="PANTHER" id="PTHR45138">
    <property type="entry name" value="REGULATORY COMPONENTS OF SENSORY TRANSDUCTION SYSTEM"/>
    <property type="match status" value="1"/>
</dbReference>
<protein>
    <recommendedName>
        <fullName evidence="1">diguanylate cyclase</fullName>
        <ecNumber evidence="1">2.7.7.65</ecNumber>
    </recommendedName>
</protein>
<dbReference type="InterPro" id="IPR014710">
    <property type="entry name" value="RmlC-like_jellyroll"/>
</dbReference>
<evidence type="ECO:0000256" key="1">
    <source>
        <dbReference type="ARBA" id="ARBA00012528"/>
    </source>
</evidence>
<feature type="domain" description="GGDEF" evidence="4">
    <location>
        <begin position="187"/>
        <end position="325"/>
    </location>
</feature>
<dbReference type="PROSITE" id="PS50042">
    <property type="entry name" value="CNMP_BINDING_3"/>
    <property type="match status" value="1"/>
</dbReference>
<gene>
    <name evidence="5" type="ORF">ENS59_10215</name>
</gene>
<dbReference type="InterPro" id="IPR018490">
    <property type="entry name" value="cNMP-bd_dom_sf"/>
</dbReference>
<dbReference type="EC" id="2.7.7.65" evidence="1"/>
<dbReference type="InterPro" id="IPR000160">
    <property type="entry name" value="GGDEF_dom"/>
</dbReference>
<dbReference type="GO" id="GO:0052621">
    <property type="term" value="F:diguanylate cyclase activity"/>
    <property type="evidence" value="ECO:0007669"/>
    <property type="project" value="UniProtKB-EC"/>
</dbReference>
<dbReference type="EMBL" id="DSVL01000313">
    <property type="protein sequence ID" value="HFH29867.1"/>
    <property type="molecule type" value="Genomic_DNA"/>
</dbReference>
<dbReference type="CDD" id="cd01949">
    <property type="entry name" value="GGDEF"/>
    <property type="match status" value="1"/>
</dbReference>
<feature type="domain" description="Cyclic nucleotide-binding" evidence="3">
    <location>
        <begin position="15"/>
        <end position="106"/>
    </location>
</feature>
<evidence type="ECO:0000259" key="4">
    <source>
        <dbReference type="PROSITE" id="PS50887"/>
    </source>
</evidence>
<evidence type="ECO:0000313" key="5">
    <source>
        <dbReference type="EMBL" id="HFH29867.1"/>
    </source>
</evidence>
<dbReference type="InterPro" id="IPR029787">
    <property type="entry name" value="Nucleotide_cyclase"/>
</dbReference>
<dbReference type="CDD" id="cd00038">
    <property type="entry name" value="CAP_ED"/>
    <property type="match status" value="1"/>
</dbReference>